<organism evidence="1 2">
    <name type="scientific">Dreissena polymorpha</name>
    <name type="common">Zebra mussel</name>
    <name type="synonym">Mytilus polymorpha</name>
    <dbReference type="NCBI Taxonomy" id="45954"/>
    <lineage>
        <taxon>Eukaryota</taxon>
        <taxon>Metazoa</taxon>
        <taxon>Spiralia</taxon>
        <taxon>Lophotrochozoa</taxon>
        <taxon>Mollusca</taxon>
        <taxon>Bivalvia</taxon>
        <taxon>Autobranchia</taxon>
        <taxon>Heteroconchia</taxon>
        <taxon>Euheterodonta</taxon>
        <taxon>Imparidentia</taxon>
        <taxon>Neoheterodontei</taxon>
        <taxon>Myida</taxon>
        <taxon>Dreissenoidea</taxon>
        <taxon>Dreissenidae</taxon>
        <taxon>Dreissena</taxon>
    </lineage>
</organism>
<evidence type="ECO:0000313" key="1">
    <source>
        <dbReference type="EMBL" id="KAH3700799.1"/>
    </source>
</evidence>
<protein>
    <submittedName>
        <fullName evidence="1">Uncharacterized protein</fullName>
    </submittedName>
</protein>
<dbReference type="Proteomes" id="UP000828390">
    <property type="component" value="Unassembled WGS sequence"/>
</dbReference>
<evidence type="ECO:0000313" key="2">
    <source>
        <dbReference type="Proteomes" id="UP000828390"/>
    </source>
</evidence>
<accession>A0A9D3YHM1</accession>
<gene>
    <name evidence="1" type="ORF">DPMN_075779</name>
</gene>
<comment type="caution">
    <text evidence="1">The sequence shown here is derived from an EMBL/GenBank/DDBJ whole genome shotgun (WGS) entry which is preliminary data.</text>
</comment>
<dbReference type="EMBL" id="JAIWYP010000015">
    <property type="protein sequence ID" value="KAH3700799.1"/>
    <property type="molecule type" value="Genomic_DNA"/>
</dbReference>
<reference evidence="1" key="2">
    <citation type="submission" date="2020-11" db="EMBL/GenBank/DDBJ databases">
        <authorList>
            <person name="McCartney M.A."/>
            <person name="Auch B."/>
            <person name="Kono T."/>
            <person name="Mallez S."/>
            <person name="Becker A."/>
            <person name="Gohl D.M."/>
            <person name="Silverstein K.A.T."/>
            <person name="Koren S."/>
            <person name="Bechman K.B."/>
            <person name="Herman A."/>
            <person name="Abrahante J.E."/>
            <person name="Garbe J."/>
        </authorList>
    </citation>
    <scope>NUCLEOTIDE SEQUENCE</scope>
    <source>
        <strain evidence="1">Duluth1</strain>
        <tissue evidence="1">Whole animal</tissue>
    </source>
</reference>
<dbReference type="AlphaFoldDB" id="A0A9D3YHM1"/>
<name>A0A9D3YHM1_DREPO</name>
<reference evidence="1" key="1">
    <citation type="journal article" date="2019" name="bioRxiv">
        <title>The Genome of the Zebra Mussel, Dreissena polymorpha: A Resource for Invasive Species Research.</title>
        <authorList>
            <person name="McCartney M.A."/>
            <person name="Auch B."/>
            <person name="Kono T."/>
            <person name="Mallez S."/>
            <person name="Zhang Y."/>
            <person name="Obille A."/>
            <person name="Becker A."/>
            <person name="Abrahante J.E."/>
            <person name="Garbe J."/>
            <person name="Badalamenti J.P."/>
            <person name="Herman A."/>
            <person name="Mangelson H."/>
            <person name="Liachko I."/>
            <person name="Sullivan S."/>
            <person name="Sone E.D."/>
            <person name="Koren S."/>
            <person name="Silverstein K.A.T."/>
            <person name="Beckman K.B."/>
            <person name="Gohl D.M."/>
        </authorList>
    </citation>
    <scope>NUCLEOTIDE SEQUENCE</scope>
    <source>
        <strain evidence="1">Duluth1</strain>
        <tissue evidence="1">Whole animal</tissue>
    </source>
</reference>
<keyword evidence="2" id="KW-1185">Reference proteome</keyword>
<sequence>MYGSLLHVSRRSARLSGTIADSLGISCMCSYTVLTPCQIVWESPAGAPPV</sequence>
<proteinExistence type="predicted"/>